<dbReference type="PANTHER" id="PTHR11783">
    <property type="entry name" value="SULFOTRANSFERASE SULT"/>
    <property type="match status" value="1"/>
</dbReference>
<dbReference type="InterPro" id="IPR000863">
    <property type="entry name" value="Sulfotransferase_dom"/>
</dbReference>
<organism evidence="4 5">
    <name type="scientific">Leptosia nina</name>
    <dbReference type="NCBI Taxonomy" id="320188"/>
    <lineage>
        <taxon>Eukaryota</taxon>
        <taxon>Metazoa</taxon>
        <taxon>Ecdysozoa</taxon>
        <taxon>Arthropoda</taxon>
        <taxon>Hexapoda</taxon>
        <taxon>Insecta</taxon>
        <taxon>Pterygota</taxon>
        <taxon>Neoptera</taxon>
        <taxon>Endopterygota</taxon>
        <taxon>Lepidoptera</taxon>
        <taxon>Glossata</taxon>
        <taxon>Ditrysia</taxon>
        <taxon>Papilionoidea</taxon>
        <taxon>Pieridae</taxon>
        <taxon>Pierinae</taxon>
        <taxon>Leptosia</taxon>
    </lineage>
</organism>
<protein>
    <recommendedName>
        <fullName evidence="3">Sulfotransferase domain-containing protein</fullName>
    </recommendedName>
</protein>
<comment type="similarity">
    <text evidence="1">Belongs to the sulfotransferase 1 family.</text>
</comment>
<keyword evidence="2" id="KW-0808">Transferase</keyword>
<evidence type="ECO:0000259" key="3">
    <source>
        <dbReference type="Pfam" id="PF00685"/>
    </source>
</evidence>
<feature type="domain" description="Sulfotransferase" evidence="3">
    <location>
        <begin position="60"/>
        <end position="332"/>
    </location>
</feature>
<dbReference type="EMBL" id="CAVLEF010000006">
    <property type="protein sequence ID" value="CAK1545179.1"/>
    <property type="molecule type" value="Genomic_DNA"/>
</dbReference>
<dbReference type="Proteomes" id="UP001497472">
    <property type="component" value="Unassembled WGS sequence"/>
</dbReference>
<dbReference type="SUPFAM" id="SSF52540">
    <property type="entry name" value="P-loop containing nucleoside triphosphate hydrolases"/>
    <property type="match status" value="1"/>
</dbReference>
<name>A0AAV1J737_9NEOP</name>
<evidence type="ECO:0000313" key="5">
    <source>
        <dbReference type="Proteomes" id="UP001497472"/>
    </source>
</evidence>
<dbReference type="GO" id="GO:0008146">
    <property type="term" value="F:sulfotransferase activity"/>
    <property type="evidence" value="ECO:0007669"/>
    <property type="project" value="InterPro"/>
</dbReference>
<dbReference type="InterPro" id="IPR027417">
    <property type="entry name" value="P-loop_NTPase"/>
</dbReference>
<comment type="caution">
    <text evidence="4">The sequence shown here is derived from an EMBL/GenBank/DDBJ whole genome shotgun (WGS) entry which is preliminary data.</text>
</comment>
<proteinExistence type="inferred from homology"/>
<dbReference type="Gene3D" id="3.40.50.300">
    <property type="entry name" value="P-loop containing nucleotide triphosphate hydrolases"/>
    <property type="match status" value="1"/>
</dbReference>
<evidence type="ECO:0000313" key="4">
    <source>
        <dbReference type="EMBL" id="CAK1545179.1"/>
    </source>
</evidence>
<dbReference type="AlphaFoldDB" id="A0AAV1J737"/>
<gene>
    <name evidence="4" type="ORF">LNINA_LOCUS4864</name>
</gene>
<dbReference type="Pfam" id="PF00685">
    <property type="entry name" value="Sulfotransfer_1"/>
    <property type="match status" value="1"/>
</dbReference>
<accession>A0AAV1J737</accession>
<sequence>MAAKSNALVVNELDAETKEMLKKHFTGERGGFVRMGPKGYIVTERYKEMAEDIYDMEIRPSDVWVVTYARSGTTWTQELVWMVANDLDYKTSKSIILPERFPFLEHAMMLYPSMKEEILTEKNYDPKIRKLLELFSEPFAKPLASVPSPRFIKSHLPLSLLSPNILDAKVVYVARDPRDAAVSFYHMGSSLRTIGFRGDFKTYWSLFMRDLLYWTPFFEHVKEAWEKRNHPNLLFLFYEELQKDLKSVVLRVSEFFGKTYTEEQVLALCDHLTFSNFKANPAVNSDLLKDIGLVQPTHEFIRKGKTGGWRDYFDEEMMVQSDKWIADNLRNTDLRFPSMQ</sequence>
<evidence type="ECO:0000256" key="1">
    <source>
        <dbReference type="ARBA" id="ARBA00005771"/>
    </source>
</evidence>
<keyword evidence="5" id="KW-1185">Reference proteome</keyword>
<evidence type="ECO:0000256" key="2">
    <source>
        <dbReference type="ARBA" id="ARBA00022679"/>
    </source>
</evidence>
<reference evidence="4 5" key="1">
    <citation type="submission" date="2023-11" db="EMBL/GenBank/DDBJ databases">
        <authorList>
            <person name="Okamura Y."/>
        </authorList>
    </citation>
    <scope>NUCLEOTIDE SEQUENCE [LARGE SCALE GENOMIC DNA]</scope>
</reference>